<organism evidence="1">
    <name type="scientific">marine sediment metagenome</name>
    <dbReference type="NCBI Taxonomy" id="412755"/>
    <lineage>
        <taxon>unclassified sequences</taxon>
        <taxon>metagenomes</taxon>
        <taxon>ecological metagenomes</taxon>
    </lineage>
</organism>
<accession>A0A0F9F4I7</accession>
<comment type="caution">
    <text evidence="1">The sequence shown here is derived from an EMBL/GenBank/DDBJ whole genome shotgun (WGS) entry which is preliminary data.</text>
</comment>
<reference evidence="1" key="1">
    <citation type="journal article" date="2015" name="Nature">
        <title>Complex archaea that bridge the gap between prokaryotes and eukaryotes.</title>
        <authorList>
            <person name="Spang A."/>
            <person name="Saw J.H."/>
            <person name="Jorgensen S.L."/>
            <person name="Zaremba-Niedzwiedzka K."/>
            <person name="Martijn J."/>
            <person name="Lind A.E."/>
            <person name="van Eijk R."/>
            <person name="Schleper C."/>
            <person name="Guy L."/>
            <person name="Ettema T.J."/>
        </authorList>
    </citation>
    <scope>NUCLEOTIDE SEQUENCE</scope>
</reference>
<name>A0A0F9F4I7_9ZZZZ</name>
<protein>
    <submittedName>
        <fullName evidence="1">Uncharacterized protein</fullName>
    </submittedName>
</protein>
<dbReference type="AlphaFoldDB" id="A0A0F9F4I7"/>
<proteinExistence type="predicted"/>
<gene>
    <name evidence="1" type="ORF">LCGC14_2075480</name>
</gene>
<sequence length="116" mass="12579">MKSVIHKLLSIFILLALGLTPLFSSATSWANAYGQINSIELWVNGSDTYGVWVTLKAGSSTPSDCGLNYFLPHNGTNKELVYSSLLTAKVSNGYVTIQTDQSKNASGLCRIHKVKI</sequence>
<dbReference type="EMBL" id="LAZR01024977">
    <property type="protein sequence ID" value="KKL73381.1"/>
    <property type="molecule type" value="Genomic_DNA"/>
</dbReference>
<evidence type="ECO:0000313" key="1">
    <source>
        <dbReference type="EMBL" id="KKL73381.1"/>
    </source>
</evidence>